<dbReference type="AlphaFoldDB" id="A0A8T3VFS3"/>
<protein>
    <recommendedName>
        <fullName evidence="4">Glycosyltransferase RgtA/B/C/D-like domain-containing protein</fullName>
    </recommendedName>
</protein>
<feature type="transmembrane region" description="Helical" evidence="1">
    <location>
        <begin position="105"/>
        <end position="125"/>
    </location>
</feature>
<feature type="transmembrane region" description="Helical" evidence="1">
    <location>
        <begin position="338"/>
        <end position="358"/>
    </location>
</feature>
<keyword evidence="1" id="KW-0472">Membrane</keyword>
<gene>
    <name evidence="2" type="ORF">E7Z79_07260</name>
</gene>
<evidence type="ECO:0000256" key="1">
    <source>
        <dbReference type="SAM" id="Phobius"/>
    </source>
</evidence>
<reference evidence="2" key="1">
    <citation type="submission" date="2019-04" db="EMBL/GenBank/DDBJ databases">
        <title>Evolution of Biomass-Degrading Anaerobic Consortia Revealed by Metagenomics.</title>
        <authorList>
            <person name="Peng X."/>
        </authorList>
    </citation>
    <scope>NUCLEOTIDE SEQUENCE</scope>
    <source>
        <strain evidence="2">SIG18</strain>
    </source>
</reference>
<dbReference type="EMBL" id="SUTK01000038">
    <property type="protein sequence ID" value="MBE6502225.1"/>
    <property type="molecule type" value="Genomic_DNA"/>
</dbReference>
<feature type="transmembrane region" description="Helical" evidence="1">
    <location>
        <begin position="132"/>
        <end position="147"/>
    </location>
</feature>
<feature type="transmembrane region" description="Helical" evidence="1">
    <location>
        <begin position="312"/>
        <end position="331"/>
    </location>
</feature>
<evidence type="ECO:0008006" key="4">
    <source>
        <dbReference type="Google" id="ProtNLM"/>
    </source>
</evidence>
<keyword evidence="1" id="KW-0812">Transmembrane</keyword>
<comment type="caution">
    <text evidence="2">The sequence shown here is derived from an EMBL/GenBank/DDBJ whole genome shotgun (WGS) entry which is preliminary data.</text>
</comment>
<dbReference type="RefSeq" id="WP_303739317.1">
    <property type="nucleotide sequence ID" value="NZ_SUTK01000038.1"/>
</dbReference>
<accession>A0A8T3VFS3</accession>
<organism evidence="2 3">
    <name type="scientific">Methanobrevibacter thaueri</name>
    <dbReference type="NCBI Taxonomy" id="190975"/>
    <lineage>
        <taxon>Archaea</taxon>
        <taxon>Methanobacteriati</taxon>
        <taxon>Methanobacteriota</taxon>
        <taxon>Methanomada group</taxon>
        <taxon>Methanobacteria</taxon>
        <taxon>Methanobacteriales</taxon>
        <taxon>Methanobacteriaceae</taxon>
        <taxon>Methanobrevibacter</taxon>
    </lineage>
</organism>
<keyword evidence="1" id="KW-1133">Transmembrane helix</keyword>
<feature type="transmembrane region" description="Helical" evidence="1">
    <location>
        <begin position="289"/>
        <end position="306"/>
    </location>
</feature>
<sequence>MYEKRDYLGFLFFGAAILILLYMFISPLTHTIIHVDEYWTYTLVNLPFVEGMTVAIHDVHPVLHYLILYLLTPFGLDNLYLLKVTSIIPYILLMIVSATKIRKDYGWLTAGLFVFCIGIMSDFFMEFQTIRMYSWGLFFLVMTFIYYNEVTTHWDRKSWVLLTLFTLLSAHTQYFFAITCGLMYLLILYEIMTRHRDRLKQFAKSVLALIILYGPWMIVFMHQIKAKVDGHHEGFELANAIHYITSFAIKSENFNMETVAFKLVALAFLILILVLIYKKRDKFPAAGVFLMYATIAIGVISLMASFENTMRARYLVPVFGIFWLSASIVIGKIKDNRILALALVLIAILAGASLLITVDDMDSRLAFNHEKDTFLESINNDSNVIVYNTDYGYRILHTDLNKTKQYTISDKYFYSDDVEICKDLDKIIKDNPDKTVYLVNWNNADKNKKYEDEYDLKEKYDSGHYTFYIVK</sequence>
<feature type="transmembrane region" description="Helical" evidence="1">
    <location>
        <begin position="259"/>
        <end position="277"/>
    </location>
</feature>
<proteinExistence type="predicted"/>
<name>A0A8T3VFS3_9EURY</name>
<feature type="transmembrane region" description="Helical" evidence="1">
    <location>
        <begin position="7"/>
        <end position="25"/>
    </location>
</feature>
<evidence type="ECO:0000313" key="2">
    <source>
        <dbReference type="EMBL" id="MBE6502225.1"/>
    </source>
</evidence>
<feature type="transmembrane region" description="Helical" evidence="1">
    <location>
        <begin position="80"/>
        <end position="99"/>
    </location>
</feature>
<feature type="transmembrane region" description="Helical" evidence="1">
    <location>
        <begin position="206"/>
        <end position="224"/>
    </location>
</feature>
<dbReference type="Proteomes" id="UP000783037">
    <property type="component" value="Unassembled WGS sequence"/>
</dbReference>
<feature type="transmembrane region" description="Helical" evidence="1">
    <location>
        <begin position="159"/>
        <end position="186"/>
    </location>
</feature>
<feature type="transmembrane region" description="Helical" evidence="1">
    <location>
        <begin position="45"/>
        <end position="68"/>
    </location>
</feature>
<evidence type="ECO:0000313" key="3">
    <source>
        <dbReference type="Proteomes" id="UP000783037"/>
    </source>
</evidence>